<gene>
    <name evidence="3" type="ORF">BDQ12DRAFT_409870</name>
</gene>
<dbReference type="EMBL" id="ML213647">
    <property type="protein sequence ID" value="TFK33523.1"/>
    <property type="molecule type" value="Genomic_DNA"/>
</dbReference>
<evidence type="ECO:0000256" key="1">
    <source>
        <dbReference type="SAM" id="Coils"/>
    </source>
</evidence>
<evidence type="ECO:0000313" key="4">
    <source>
        <dbReference type="Proteomes" id="UP000308652"/>
    </source>
</evidence>
<feature type="coiled-coil region" evidence="1">
    <location>
        <begin position="6"/>
        <end position="33"/>
    </location>
</feature>
<feature type="compositionally biased region" description="Basic and acidic residues" evidence="2">
    <location>
        <begin position="182"/>
        <end position="194"/>
    </location>
</feature>
<evidence type="ECO:0000313" key="3">
    <source>
        <dbReference type="EMBL" id="TFK33523.1"/>
    </source>
</evidence>
<dbReference type="OrthoDB" id="2686745at2759"/>
<proteinExistence type="predicted"/>
<protein>
    <submittedName>
        <fullName evidence="3">Uncharacterized protein</fullName>
    </submittedName>
</protein>
<feature type="region of interest" description="Disordered" evidence="2">
    <location>
        <begin position="278"/>
        <end position="297"/>
    </location>
</feature>
<dbReference type="Proteomes" id="UP000308652">
    <property type="component" value="Unassembled WGS sequence"/>
</dbReference>
<keyword evidence="4" id="KW-1185">Reference proteome</keyword>
<feature type="compositionally biased region" description="Acidic residues" evidence="2">
    <location>
        <begin position="163"/>
        <end position="181"/>
    </location>
</feature>
<accession>A0A5C3LML6</accession>
<feature type="compositionally biased region" description="Polar residues" evidence="2">
    <location>
        <begin position="196"/>
        <end position="205"/>
    </location>
</feature>
<evidence type="ECO:0000256" key="2">
    <source>
        <dbReference type="SAM" id="MobiDB-lite"/>
    </source>
</evidence>
<feature type="compositionally biased region" description="Basic and acidic residues" evidence="2">
    <location>
        <begin position="278"/>
        <end position="288"/>
    </location>
</feature>
<dbReference type="AlphaFoldDB" id="A0A5C3LML6"/>
<reference evidence="3 4" key="1">
    <citation type="journal article" date="2019" name="Nat. Ecol. Evol.">
        <title>Megaphylogeny resolves global patterns of mushroom evolution.</title>
        <authorList>
            <person name="Varga T."/>
            <person name="Krizsan K."/>
            <person name="Foldi C."/>
            <person name="Dima B."/>
            <person name="Sanchez-Garcia M."/>
            <person name="Sanchez-Ramirez S."/>
            <person name="Szollosi G.J."/>
            <person name="Szarkandi J.G."/>
            <person name="Papp V."/>
            <person name="Albert L."/>
            <person name="Andreopoulos W."/>
            <person name="Angelini C."/>
            <person name="Antonin V."/>
            <person name="Barry K.W."/>
            <person name="Bougher N.L."/>
            <person name="Buchanan P."/>
            <person name="Buyck B."/>
            <person name="Bense V."/>
            <person name="Catcheside P."/>
            <person name="Chovatia M."/>
            <person name="Cooper J."/>
            <person name="Damon W."/>
            <person name="Desjardin D."/>
            <person name="Finy P."/>
            <person name="Geml J."/>
            <person name="Haridas S."/>
            <person name="Hughes K."/>
            <person name="Justo A."/>
            <person name="Karasinski D."/>
            <person name="Kautmanova I."/>
            <person name="Kiss B."/>
            <person name="Kocsube S."/>
            <person name="Kotiranta H."/>
            <person name="LaButti K.M."/>
            <person name="Lechner B.E."/>
            <person name="Liimatainen K."/>
            <person name="Lipzen A."/>
            <person name="Lukacs Z."/>
            <person name="Mihaltcheva S."/>
            <person name="Morgado L.N."/>
            <person name="Niskanen T."/>
            <person name="Noordeloos M.E."/>
            <person name="Ohm R.A."/>
            <person name="Ortiz-Santana B."/>
            <person name="Ovrebo C."/>
            <person name="Racz N."/>
            <person name="Riley R."/>
            <person name="Savchenko A."/>
            <person name="Shiryaev A."/>
            <person name="Soop K."/>
            <person name="Spirin V."/>
            <person name="Szebenyi C."/>
            <person name="Tomsovsky M."/>
            <person name="Tulloss R.E."/>
            <person name="Uehling J."/>
            <person name="Grigoriev I.V."/>
            <person name="Vagvolgyi C."/>
            <person name="Papp T."/>
            <person name="Martin F.M."/>
            <person name="Miettinen O."/>
            <person name="Hibbett D.S."/>
            <person name="Nagy L.G."/>
        </authorList>
    </citation>
    <scope>NUCLEOTIDE SEQUENCE [LARGE SCALE GENOMIC DNA]</scope>
    <source>
        <strain evidence="3 4">CBS 166.37</strain>
    </source>
</reference>
<keyword evidence="1" id="KW-0175">Coiled coil</keyword>
<feature type="region of interest" description="Disordered" evidence="2">
    <location>
        <begin position="149"/>
        <end position="222"/>
    </location>
</feature>
<name>A0A5C3LML6_9AGAR</name>
<organism evidence="3 4">
    <name type="scientific">Crucibulum laeve</name>
    <dbReference type="NCBI Taxonomy" id="68775"/>
    <lineage>
        <taxon>Eukaryota</taxon>
        <taxon>Fungi</taxon>
        <taxon>Dikarya</taxon>
        <taxon>Basidiomycota</taxon>
        <taxon>Agaricomycotina</taxon>
        <taxon>Agaricomycetes</taxon>
        <taxon>Agaricomycetidae</taxon>
        <taxon>Agaricales</taxon>
        <taxon>Agaricineae</taxon>
        <taxon>Nidulariaceae</taxon>
        <taxon>Crucibulum</taxon>
    </lineage>
</organism>
<sequence>MPSKELNEANNTIKLLEKHLKQYEKERIEMKVESKKCELIKRPNGQAGRASGYNLQSAMGLSENNKLYRVISCVVKRYATDYLRISMTILQQLPGLLEKVIALIQEDIPFFQRFANGWPIKDIIKRYLQNSQMRFKRDMAYISNSFKSTELKGKGKGQQPEANIEDSDNSDSEYDEDDEIDHSEKEDNIMDMGEKFNSTSKNSQEMVVPPKTITGPLTRSNSKNMNKELTIVKPTILPKPKPWLKGRNMKENDPKVKPVIDDNKIEAKKSTLGKWKHNQDFHDYEDNSKQTTKKKRGNEPKALVLCPVYQCKDSLPIDPLSSLKDLISQRAKLIKCDGPAARTVL</sequence>